<accession>A0ABU1GZ98</accession>
<organism evidence="1 2">
    <name type="scientific">Vreelandella vilamensis</name>
    <dbReference type="NCBI Taxonomy" id="531309"/>
    <lineage>
        <taxon>Bacteria</taxon>
        <taxon>Pseudomonadati</taxon>
        <taxon>Pseudomonadota</taxon>
        <taxon>Gammaproteobacteria</taxon>
        <taxon>Oceanospirillales</taxon>
        <taxon>Halomonadaceae</taxon>
        <taxon>Vreelandella</taxon>
    </lineage>
</organism>
<protein>
    <submittedName>
        <fullName evidence="1">Uncharacterized protein</fullName>
    </submittedName>
</protein>
<dbReference type="Proteomes" id="UP001254564">
    <property type="component" value="Unassembled WGS sequence"/>
</dbReference>
<gene>
    <name evidence="1" type="ORF">QC823_00015</name>
</gene>
<proteinExistence type="predicted"/>
<comment type="caution">
    <text evidence="1">The sequence shown here is derived from an EMBL/GenBank/DDBJ whole genome shotgun (WGS) entry which is preliminary data.</text>
</comment>
<dbReference type="EMBL" id="JARWAN010000001">
    <property type="protein sequence ID" value="MDR5897382.1"/>
    <property type="molecule type" value="Genomic_DNA"/>
</dbReference>
<sequence>MGPVCFIIDALVTGAQLPRHLANIRSPYNELANAPIVITAQQPDPRLARLQYHYQAQCLMMPALTLGARFNGTVAKLKAEWLIIALQKKPLPPGAWAGLTSKLDAHVVDAILIKGSTSALPIRLLQRLLTSTQALPPYLVIHRSWLERLGGFDPELDSDAISDFFHRLNACPTRWNTLNNPRKNPANGNMPP</sequence>
<keyword evidence="2" id="KW-1185">Reference proteome</keyword>
<dbReference type="RefSeq" id="WP_309654310.1">
    <property type="nucleotide sequence ID" value="NZ_JARWAN010000001.1"/>
</dbReference>
<evidence type="ECO:0000313" key="1">
    <source>
        <dbReference type="EMBL" id="MDR5897382.1"/>
    </source>
</evidence>
<reference evidence="1 2" key="1">
    <citation type="submission" date="2023-04" db="EMBL/GenBank/DDBJ databases">
        <title>A long-awaited taxogenomic arrangement of the family Halomonadaceae.</title>
        <authorList>
            <person name="De La Haba R."/>
            <person name="Chuvochina M."/>
            <person name="Wittouck S."/>
            <person name="Arahal D.R."/>
            <person name="Sanchez-Porro C."/>
            <person name="Hugenholtz P."/>
            <person name="Ventosa A."/>
        </authorList>
    </citation>
    <scope>NUCLEOTIDE SEQUENCE [LARGE SCALE GENOMIC DNA]</scope>
    <source>
        <strain evidence="1 2">DSM 21020</strain>
    </source>
</reference>
<name>A0ABU1GZ98_9GAMM</name>
<evidence type="ECO:0000313" key="2">
    <source>
        <dbReference type="Proteomes" id="UP001254564"/>
    </source>
</evidence>